<organism evidence="1 2">
    <name type="scientific">Listeria monocytogenes</name>
    <dbReference type="NCBI Taxonomy" id="1639"/>
    <lineage>
        <taxon>Bacteria</taxon>
        <taxon>Bacillati</taxon>
        <taxon>Bacillota</taxon>
        <taxon>Bacilli</taxon>
        <taxon>Bacillales</taxon>
        <taxon>Listeriaceae</taxon>
        <taxon>Listeria</taxon>
    </lineage>
</organism>
<dbReference type="AlphaFoldDB" id="A0A9P3RFT3"/>
<gene>
    <name evidence="1" type="ORF">GZK27_02950</name>
</gene>
<accession>A0A9P3RFT3</accession>
<dbReference type="Proteomes" id="UP000841561">
    <property type="component" value="Unassembled WGS sequence"/>
</dbReference>
<dbReference type="RefSeq" id="WP_014601814.1">
    <property type="nucleotide sequence ID" value="NZ_CP020827.1"/>
</dbReference>
<evidence type="ECO:0000313" key="2">
    <source>
        <dbReference type="Proteomes" id="UP000841561"/>
    </source>
</evidence>
<sequence length="151" mass="17899">MYKHNPDFRVLTNKSEHPIPIKYMFKFLKRNVLFQNQNTLKYSYIYYCQAFLSETNNASVLRLSFKCPLTVDNLTIYPSLIVSKAHIENEYPDIYDQFVSGIETEFEVFTTLPFLKKYVSPSKIYINFSSFQESANVDPFSDELFYNLYIN</sequence>
<evidence type="ECO:0000313" key="1">
    <source>
        <dbReference type="EMBL" id="HAC3054465.1"/>
    </source>
</evidence>
<dbReference type="EMBL" id="DAAKPP010000001">
    <property type="protein sequence ID" value="HAC3054465.1"/>
    <property type="molecule type" value="Genomic_DNA"/>
</dbReference>
<comment type="caution">
    <text evidence="1">The sequence shown here is derived from an EMBL/GenBank/DDBJ whole genome shotgun (WGS) entry which is preliminary data.</text>
</comment>
<name>A0A9P3RFT3_LISMN</name>
<reference evidence="1 2" key="1">
    <citation type="journal article" date="2018" name="Genome Biol.">
        <title>SKESA: strategic k-mer extension for scrupulous assemblies.</title>
        <authorList>
            <person name="Souvorov A."/>
            <person name="Agarwala R."/>
            <person name="Lipman D.J."/>
        </authorList>
    </citation>
    <scope>NUCLEOTIDE SEQUENCE [LARGE SCALE GENOMIC DNA]</scope>
    <source>
        <strain evidence="1 2">LiDS0115</strain>
    </source>
</reference>
<proteinExistence type="predicted"/>
<protein>
    <submittedName>
        <fullName evidence="1">Uncharacterized protein</fullName>
    </submittedName>
</protein>